<feature type="region of interest" description="Disordered" evidence="1">
    <location>
        <begin position="1"/>
        <end position="98"/>
    </location>
</feature>
<proteinExistence type="predicted"/>
<name>A0ABR1VH56_9PEZI</name>
<gene>
    <name evidence="2" type="ORF">PG997_010733</name>
</gene>
<sequence length="112" mass="12683">MSQVTTSARQAKPREQTNRLRKNKKDAVEDEDDVEDEDEIEDGDDSSPIRPPSAEPLSNVPRAVSSNNPFRRLQEQRRLPQQIVTEAGTPDSQKSTERFQEFVDTGATVWSL</sequence>
<dbReference type="Proteomes" id="UP001433268">
    <property type="component" value="Unassembled WGS sequence"/>
</dbReference>
<evidence type="ECO:0000313" key="3">
    <source>
        <dbReference type="Proteomes" id="UP001433268"/>
    </source>
</evidence>
<comment type="caution">
    <text evidence="2">The sequence shown here is derived from an EMBL/GenBank/DDBJ whole genome shotgun (WGS) entry which is preliminary data.</text>
</comment>
<reference evidence="2 3" key="1">
    <citation type="submission" date="2023-01" db="EMBL/GenBank/DDBJ databases">
        <title>Analysis of 21 Apiospora genomes using comparative genomics revels a genus with tremendous synthesis potential of carbohydrate active enzymes and secondary metabolites.</title>
        <authorList>
            <person name="Sorensen T."/>
        </authorList>
    </citation>
    <scope>NUCLEOTIDE SEQUENCE [LARGE SCALE GENOMIC DNA]</scope>
    <source>
        <strain evidence="2 3">CBS 114990</strain>
    </source>
</reference>
<protein>
    <submittedName>
        <fullName evidence="2">Uncharacterized protein</fullName>
    </submittedName>
</protein>
<dbReference type="RefSeq" id="XP_066664338.1">
    <property type="nucleotide sequence ID" value="XM_066815048.1"/>
</dbReference>
<accession>A0ABR1VH56</accession>
<dbReference type="GeneID" id="92048108"/>
<evidence type="ECO:0000256" key="1">
    <source>
        <dbReference type="SAM" id="MobiDB-lite"/>
    </source>
</evidence>
<keyword evidence="3" id="KW-1185">Reference proteome</keyword>
<feature type="compositionally biased region" description="Acidic residues" evidence="1">
    <location>
        <begin position="28"/>
        <end position="45"/>
    </location>
</feature>
<evidence type="ECO:0000313" key="2">
    <source>
        <dbReference type="EMBL" id="KAK8070530.1"/>
    </source>
</evidence>
<dbReference type="EMBL" id="JAQQWN010000008">
    <property type="protein sequence ID" value="KAK8070530.1"/>
    <property type="molecule type" value="Genomic_DNA"/>
</dbReference>
<organism evidence="2 3">
    <name type="scientific">Apiospora hydei</name>
    <dbReference type="NCBI Taxonomy" id="1337664"/>
    <lineage>
        <taxon>Eukaryota</taxon>
        <taxon>Fungi</taxon>
        <taxon>Dikarya</taxon>
        <taxon>Ascomycota</taxon>
        <taxon>Pezizomycotina</taxon>
        <taxon>Sordariomycetes</taxon>
        <taxon>Xylariomycetidae</taxon>
        <taxon>Amphisphaeriales</taxon>
        <taxon>Apiosporaceae</taxon>
        <taxon>Apiospora</taxon>
    </lineage>
</organism>